<dbReference type="Proteomes" id="UP000006655">
    <property type="component" value="Chromosome"/>
</dbReference>
<dbReference type="Proteomes" id="UP000013026">
    <property type="component" value="Chromosome"/>
</dbReference>
<dbReference type="SUPFAM" id="SSF52540">
    <property type="entry name" value="P-loop containing nucleoside triphosphate hydrolases"/>
    <property type="match status" value="1"/>
</dbReference>
<comment type="subunit">
    <text evidence="9">Part of the signal recognition particle protein translocation system, which is composed of SRP and FtsY.</text>
</comment>
<dbReference type="EMBL" id="CP001743">
    <property type="protein sequence ID" value="ADD27771.1"/>
    <property type="molecule type" value="Genomic_DNA"/>
</dbReference>
<feature type="binding site" evidence="9">
    <location>
        <begin position="188"/>
        <end position="192"/>
    </location>
    <ligand>
        <name>GTP</name>
        <dbReference type="ChEBI" id="CHEBI:37565"/>
    </ligand>
</feature>
<keyword evidence="9" id="KW-0963">Cytoplasm</keyword>
<dbReference type="Gene3D" id="3.40.50.300">
    <property type="entry name" value="P-loop containing nucleotide triphosphate hydrolases"/>
    <property type="match status" value="1"/>
</dbReference>
<evidence type="ECO:0000256" key="3">
    <source>
        <dbReference type="ARBA" id="ARBA00022801"/>
    </source>
</evidence>
<keyword evidence="4 9" id="KW-0694">RNA-binding</keyword>
<dbReference type="RefSeq" id="WP_013013290.1">
    <property type="nucleotide sequence ID" value="NC_013946.1"/>
</dbReference>
<dbReference type="InterPro" id="IPR004780">
    <property type="entry name" value="SRP"/>
</dbReference>
<evidence type="ECO:0000256" key="2">
    <source>
        <dbReference type="ARBA" id="ARBA00022741"/>
    </source>
</evidence>
<dbReference type="Pfam" id="PF02978">
    <property type="entry name" value="SRP_SPB"/>
    <property type="match status" value="1"/>
</dbReference>
<dbReference type="STRING" id="504728.K649_04670"/>
<dbReference type="GO" id="GO:0005525">
    <property type="term" value="F:GTP binding"/>
    <property type="evidence" value="ECO:0007669"/>
    <property type="project" value="UniProtKB-UniRule"/>
</dbReference>
<dbReference type="InterPro" id="IPR042101">
    <property type="entry name" value="SRP54_N_sf"/>
</dbReference>
<reference evidence="12" key="2">
    <citation type="submission" date="2013-04" db="EMBL/GenBank/DDBJ databases">
        <title>Non-Hybrid, Finished Microbial Genome Assemblies from Long-Read SMRT Sequencing Data.</title>
        <authorList>
            <person name="Klammer A."/>
            <person name="Drake J."/>
            <person name="Heiner C."/>
            <person name="Clum A."/>
            <person name="Copeland A."/>
            <person name="Huddleston J."/>
            <person name="Eichler E."/>
            <person name="Turner S.W."/>
        </authorList>
    </citation>
    <scope>NUCLEOTIDE SEQUENCE</scope>
    <source>
        <strain evidence="12">DSM 1279</strain>
    </source>
</reference>
<dbReference type="InterPro" id="IPR013822">
    <property type="entry name" value="Signal_recog_particl_SRP54_hlx"/>
</dbReference>
<accession>D3PQN8</accession>
<evidence type="ECO:0000256" key="7">
    <source>
        <dbReference type="ARBA" id="ARBA00023274"/>
    </source>
</evidence>
<evidence type="ECO:0000256" key="1">
    <source>
        <dbReference type="ARBA" id="ARBA00005450"/>
    </source>
</evidence>
<keyword evidence="2 9" id="KW-0547">Nucleotide-binding</keyword>
<evidence type="ECO:0000256" key="8">
    <source>
        <dbReference type="ARBA" id="ARBA00048027"/>
    </source>
</evidence>
<evidence type="ECO:0000313" key="11">
    <source>
        <dbReference type="EMBL" id="ADD27771.1"/>
    </source>
</evidence>
<reference evidence="12 14" key="3">
    <citation type="submission" date="2013-04" db="EMBL/GenBank/DDBJ databases">
        <authorList>
            <person name="Chin J."/>
            <person name="Alexander D.H."/>
            <person name="Marks P."/>
            <person name="Korlach J."/>
            <person name="Clum A."/>
            <person name="Copeland A."/>
        </authorList>
    </citation>
    <scope>NUCLEOTIDE SEQUENCE [LARGE SCALE GENOMIC DNA]</scope>
    <source>
        <strain evidence="14">ATCC 35948 / DSM 1279 / VKM B-1258 / 21</strain>
        <strain evidence="12">DSM 1279</strain>
    </source>
</reference>
<name>D3PQN8_MEIRD</name>
<evidence type="ECO:0000259" key="10">
    <source>
        <dbReference type="PROSITE" id="PS00300"/>
    </source>
</evidence>
<dbReference type="EC" id="3.6.5.4" evidence="9"/>
<evidence type="ECO:0000313" key="13">
    <source>
        <dbReference type="Proteomes" id="UP000006655"/>
    </source>
</evidence>
<dbReference type="InterPro" id="IPR027417">
    <property type="entry name" value="P-loop_NTPase"/>
</dbReference>
<keyword evidence="6 9" id="KW-0733">Signal recognition particle</keyword>
<dbReference type="PROSITE" id="PS00300">
    <property type="entry name" value="SRP54"/>
    <property type="match status" value="1"/>
</dbReference>
<dbReference type="KEGG" id="mre:K649_04670"/>
<dbReference type="OrthoDB" id="9804720at2"/>
<evidence type="ECO:0000256" key="5">
    <source>
        <dbReference type="ARBA" id="ARBA00023134"/>
    </source>
</evidence>
<dbReference type="Pfam" id="PF02881">
    <property type="entry name" value="SRP54_N"/>
    <property type="match status" value="1"/>
</dbReference>
<dbReference type="eggNOG" id="COG0541">
    <property type="taxonomic scope" value="Bacteria"/>
</dbReference>
<dbReference type="GO" id="GO:0003924">
    <property type="term" value="F:GTPase activity"/>
    <property type="evidence" value="ECO:0007669"/>
    <property type="project" value="UniProtKB-UniRule"/>
</dbReference>
<evidence type="ECO:0000256" key="4">
    <source>
        <dbReference type="ARBA" id="ARBA00022884"/>
    </source>
</evidence>
<dbReference type="CDD" id="cd18539">
    <property type="entry name" value="SRP_G"/>
    <property type="match status" value="1"/>
</dbReference>
<dbReference type="SUPFAM" id="SSF47446">
    <property type="entry name" value="Signal peptide-binding domain"/>
    <property type="match status" value="1"/>
</dbReference>
<dbReference type="PATRIC" id="fig|504728.9.peg.964"/>
<dbReference type="InterPro" id="IPR000897">
    <property type="entry name" value="SRP54_GTPase_dom"/>
</dbReference>
<dbReference type="GO" id="GO:0048500">
    <property type="term" value="C:signal recognition particle"/>
    <property type="evidence" value="ECO:0007669"/>
    <property type="project" value="UniProtKB-UniRule"/>
</dbReference>
<comment type="similarity">
    <text evidence="1 9">Belongs to the GTP-binding SRP family. SRP54 subfamily.</text>
</comment>
<keyword evidence="5 9" id="KW-0342">GTP-binding</keyword>
<comment type="domain">
    <text evidence="9">Composed of three domains: the N-terminal N domain, which is responsible for interactions with the ribosome, the central G domain, which binds GTP, and the C-terminal M domain, which binds the RNA and the signal sequence of the RNC.</text>
</comment>
<evidence type="ECO:0000256" key="9">
    <source>
        <dbReference type="HAMAP-Rule" id="MF_00306"/>
    </source>
</evidence>
<keyword evidence="3 9" id="KW-0378">Hydrolase</keyword>
<dbReference type="InterPro" id="IPR004125">
    <property type="entry name" value="Signal_recog_particle_SRP54_M"/>
</dbReference>
<dbReference type="PANTHER" id="PTHR11564:SF5">
    <property type="entry name" value="SIGNAL RECOGNITION PARTICLE SUBUNIT SRP54"/>
    <property type="match status" value="1"/>
</dbReference>
<organism evidence="12 14">
    <name type="scientific">Meiothermus ruber (strain ATCC 35948 / DSM 1279 / VKM B-1258 / 21)</name>
    <name type="common">Thermus ruber</name>
    <dbReference type="NCBI Taxonomy" id="504728"/>
    <lineage>
        <taxon>Bacteria</taxon>
        <taxon>Thermotogati</taxon>
        <taxon>Deinococcota</taxon>
        <taxon>Deinococci</taxon>
        <taxon>Thermales</taxon>
        <taxon>Thermaceae</taxon>
        <taxon>Meiothermus</taxon>
    </lineage>
</organism>
<dbReference type="GO" id="GO:0008312">
    <property type="term" value="F:7S RNA binding"/>
    <property type="evidence" value="ECO:0007669"/>
    <property type="project" value="InterPro"/>
</dbReference>
<protein>
    <recommendedName>
        <fullName evidence="9">Signal recognition particle protein</fullName>
        <ecNumber evidence="9">3.6.5.4</ecNumber>
    </recommendedName>
    <alternativeName>
        <fullName evidence="9">Fifty-four homolog</fullName>
    </alternativeName>
</protein>
<feature type="binding site" evidence="9">
    <location>
        <begin position="246"/>
        <end position="249"/>
    </location>
    <ligand>
        <name>GTP</name>
        <dbReference type="ChEBI" id="CHEBI:37565"/>
    </ligand>
</feature>
<dbReference type="Pfam" id="PF00448">
    <property type="entry name" value="SRP54"/>
    <property type="match status" value="1"/>
</dbReference>
<proteinExistence type="inferred from homology"/>
<dbReference type="NCBIfam" id="TIGR00959">
    <property type="entry name" value="ffh"/>
    <property type="match status" value="1"/>
</dbReference>
<keyword evidence="13" id="KW-1185">Reference proteome</keyword>
<dbReference type="InterPro" id="IPR003593">
    <property type="entry name" value="AAA+_ATPase"/>
</dbReference>
<evidence type="ECO:0000313" key="14">
    <source>
        <dbReference type="Proteomes" id="UP000013026"/>
    </source>
</evidence>
<dbReference type="PANTHER" id="PTHR11564">
    <property type="entry name" value="SIGNAL RECOGNITION PARTICLE 54K PROTEIN SRP54"/>
    <property type="match status" value="1"/>
</dbReference>
<dbReference type="HAMAP" id="MF_00306">
    <property type="entry name" value="SRP54"/>
    <property type="match status" value="1"/>
</dbReference>
<dbReference type="Gene3D" id="1.10.260.30">
    <property type="entry name" value="Signal recognition particle, SRP54 subunit, M-domain"/>
    <property type="match status" value="1"/>
</dbReference>
<comment type="catalytic activity">
    <reaction evidence="8 9">
        <text>GTP + H2O = GDP + phosphate + H(+)</text>
        <dbReference type="Rhea" id="RHEA:19669"/>
        <dbReference type="ChEBI" id="CHEBI:15377"/>
        <dbReference type="ChEBI" id="CHEBI:15378"/>
        <dbReference type="ChEBI" id="CHEBI:37565"/>
        <dbReference type="ChEBI" id="CHEBI:43474"/>
        <dbReference type="ChEBI" id="CHEBI:58189"/>
        <dbReference type="EC" id="3.6.5.4"/>
    </reaction>
</comment>
<keyword evidence="7 9" id="KW-0687">Ribonucleoprotein</keyword>
<dbReference type="SMART" id="SM00382">
    <property type="entry name" value="AAA"/>
    <property type="match status" value="1"/>
</dbReference>
<evidence type="ECO:0000313" key="12">
    <source>
        <dbReference type="EMBL" id="AGK04236.1"/>
    </source>
</evidence>
<feature type="binding site" evidence="9">
    <location>
        <begin position="106"/>
        <end position="113"/>
    </location>
    <ligand>
        <name>GTP</name>
        <dbReference type="ChEBI" id="CHEBI:37565"/>
    </ligand>
</feature>
<gene>
    <name evidence="9" type="primary">ffh</name>
    <name evidence="11" type="ordered locus">Mrub_1006</name>
    <name evidence="12" type="ORF">K649_04670</name>
</gene>
<comment type="function">
    <text evidence="9">Involved in targeting and insertion of nascent membrane proteins into the cytoplasmic membrane. Binds to the hydrophobic signal sequence of the ribosome-nascent chain (RNC) as it emerges from the ribosomes. The SRP-RNC complex is then targeted to the cytoplasmic membrane where it interacts with the SRP receptor FtsY.</text>
</comment>
<dbReference type="AlphaFoldDB" id="D3PQN8"/>
<evidence type="ECO:0000256" key="6">
    <source>
        <dbReference type="ARBA" id="ARBA00023135"/>
    </source>
</evidence>
<dbReference type="EMBL" id="CP005385">
    <property type="protein sequence ID" value="AGK04236.1"/>
    <property type="molecule type" value="Genomic_DNA"/>
</dbReference>
<feature type="domain" description="SRP54-type proteins GTP-binding" evidence="10">
    <location>
        <begin position="267"/>
        <end position="280"/>
    </location>
</feature>
<dbReference type="SMART" id="SM00962">
    <property type="entry name" value="SRP54"/>
    <property type="match status" value="1"/>
</dbReference>
<dbReference type="SMART" id="SM00963">
    <property type="entry name" value="SRP54_N"/>
    <property type="match status" value="1"/>
</dbReference>
<comment type="subcellular location">
    <subcellularLocation>
        <location evidence="9">Cytoplasm</location>
    </subcellularLocation>
    <text evidence="9">The SRP-RNC complex is targeted to the cytoplasmic membrane.</text>
</comment>
<dbReference type="KEGG" id="mrb:Mrub_1006"/>
<dbReference type="Gene3D" id="1.20.120.140">
    <property type="entry name" value="Signal recognition particle SRP54, nucleotide-binding domain"/>
    <property type="match status" value="1"/>
</dbReference>
<dbReference type="GO" id="GO:0006614">
    <property type="term" value="P:SRP-dependent cotranslational protein targeting to membrane"/>
    <property type="evidence" value="ECO:0007669"/>
    <property type="project" value="InterPro"/>
</dbReference>
<reference evidence="11 13" key="1">
    <citation type="journal article" date="2010" name="Stand. Genomic Sci.">
        <title>Complete genome sequence of Meiothermus ruber type strain (21).</title>
        <authorList>
            <person name="Tindall B.J."/>
            <person name="Sikorski J."/>
            <person name="Lucas S."/>
            <person name="Goltsman E."/>
            <person name="Copeland A."/>
            <person name="Glavina Del Rio T."/>
            <person name="Nolan M."/>
            <person name="Tice H."/>
            <person name="Cheng J.F."/>
            <person name="Han C."/>
            <person name="Pitluck S."/>
            <person name="Liolios K."/>
            <person name="Ivanova N."/>
            <person name="Mavromatis K."/>
            <person name="Ovchinnikova G."/>
            <person name="Pati A."/>
            <person name="Fahnrich R."/>
            <person name="Goodwin L."/>
            <person name="Chen A."/>
            <person name="Palaniappan K."/>
            <person name="Land M."/>
            <person name="Hauser L."/>
            <person name="Chang Y.J."/>
            <person name="Jeffries C.D."/>
            <person name="Rohde M."/>
            <person name="Goker M."/>
            <person name="Woyke T."/>
            <person name="Bristow J."/>
            <person name="Eisen J.A."/>
            <person name="Markowitz V."/>
            <person name="Hugenholtz P."/>
            <person name="Kyrpides N.C."/>
            <person name="Klenk H.P."/>
            <person name="Lapidus A."/>
        </authorList>
    </citation>
    <scope>NUCLEOTIDE SEQUENCE [LARGE SCALE GENOMIC DNA]</scope>
    <source>
        <strain evidence="13">ATCC 35948 / DSM 1279 / VKM B-1258 / 21</strain>
        <strain evidence="11">DSM 1279</strain>
    </source>
</reference>
<sequence length="434" mass="48330">MFESLSQRIRAAVDKLRGRGRITEADLKATLREIRMSLLEADVNFEVAKNFVNKVQEKTLGQAVLESLTPAEQILSVVYEELVEMLGGEAKQPLLKNEGNLWFMVGLQGSGKTTTSGKLAHFYKSKGRRPLLVAADTQRPAAREQLRILGEKIGVPVLEVADGERPETTRARLQQHLTFDYRDLVIVDTAGRLQIDQALMDELAQLKQVMGPSETLLVVDSMTGQEALNVSKAFDERIGVTGLILTKLDGDARGGAALSARYVTGKPIYFAGVSEKVEGLEPFYPDRLAQRILGMGDLQTLLEKARQAELEAPQKDLKEITLEDLITQMRQMRKMGSFTEILGMIPGISRMLPPGFSVDEKQVNRMEAIVLSMTPKERRDPRILNASRRKRIAAGSGTTVQEVNRLIKTFEDTKQMLKTLAKQQARGGRGLFRR</sequence>
<dbReference type="InterPro" id="IPR036891">
    <property type="entry name" value="Signal_recog_part_SRP54_M_sf"/>
</dbReference>
<dbReference type="InterPro" id="IPR022941">
    <property type="entry name" value="SRP54"/>
</dbReference>